<gene>
    <name evidence="1" type="ORF">GHK45_02820</name>
</gene>
<protein>
    <submittedName>
        <fullName evidence="1">Uncharacterized protein</fullName>
    </submittedName>
</protein>
<dbReference type="Pfam" id="PF20137">
    <property type="entry name" value="BubE"/>
    <property type="match status" value="1"/>
</dbReference>
<dbReference type="EMBL" id="WISP01000027">
    <property type="protein sequence ID" value="MQW02796.1"/>
    <property type="molecule type" value="Genomic_DNA"/>
</dbReference>
<sequence>MIESFRLERVHYIPKVLEPGVLYLAEEFDVAAHLCACGCGTKVTTPLGPTEWQVTEVEAGPSVWPSIGSWQLPCRSHYVIAGGQTHWAGQWSDERIRAGREAEQRRREAFYATRARDRKPLVRFVRWLRSLFQ</sequence>
<dbReference type="InterPro" id="IPR045384">
    <property type="entry name" value="DUF6527"/>
</dbReference>
<comment type="caution">
    <text evidence="1">The sequence shown here is derived from an EMBL/GenBank/DDBJ whole genome shotgun (WGS) entry which is preliminary data.</text>
</comment>
<organism evidence="1">
    <name type="scientific">Rhizobium meliloti</name>
    <name type="common">Ensifer meliloti</name>
    <name type="synonym">Sinorhizobium meliloti</name>
    <dbReference type="NCBI Taxonomy" id="382"/>
    <lineage>
        <taxon>Bacteria</taxon>
        <taxon>Pseudomonadati</taxon>
        <taxon>Pseudomonadota</taxon>
        <taxon>Alphaproteobacteria</taxon>
        <taxon>Hyphomicrobiales</taxon>
        <taxon>Rhizobiaceae</taxon>
        <taxon>Sinorhizobium/Ensifer group</taxon>
        <taxon>Sinorhizobium</taxon>
    </lineage>
</organism>
<dbReference type="RefSeq" id="WP_153317907.1">
    <property type="nucleotide sequence ID" value="NZ_WISP01000027.1"/>
</dbReference>
<reference evidence="1" key="1">
    <citation type="journal article" date="2013" name="Genome Biol.">
        <title>Comparative genomics of the core and accessory genomes of 48 Sinorhizobium strains comprising five genospecies.</title>
        <authorList>
            <person name="Sugawara M."/>
            <person name="Epstein B."/>
            <person name="Badgley B.D."/>
            <person name="Unno T."/>
            <person name="Xu L."/>
            <person name="Reese J."/>
            <person name="Gyaneshwar P."/>
            <person name="Denny R."/>
            <person name="Mudge J."/>
            <person name="Bharti A.K."/>
            <person name="Farmer A.D."/>
            <person name="May G.D."/>
            <person name="Woodward J.E."/>
            <person name="Medigue C."/>
            <person name="Vallenet D."/>
            <person name="Lajus A."/>
            <person name="Rouy Z."/>
            <person name="Martinez-Vaz B."/>
            <person name="Tiffin P."/>
            <person name="Young N.D."/>
            <person name="Sadowsky M.J."/>
        </authorList>
    </citation>
    <scope>NUCLEOTIDE SEQUENCE</scope>
    <source>
        <strain evidence="1">M30</strain>
    </source>
</reference>
<proteinExistence type="predicted"/>
<evidence type="ECO:0000313" key="1">
    <source>
        <dbReference type="EMBL" id="MQW02796.1"/>
    </source>
</evidence>
<dbReference type="AlphaFoldDB" id="A0A6A7ZIN2"/>
<name>A0A6A7ZIN2_RHIML</name>
<accession>A0A6A7ZIN2</accession>